<sequence>MAGVLRRFVPLFDRVLVQKAEAITKTSSGILIPEKSVAKVLTGKVIAVGEGSRTDSGSVIPPAVSVGDEVMLPEFGGTKVTLEEKDYFLFRDTEILAKMKSE</sequence>
<gene>
    <name evidence="7" type="ORF">Pmani_002181</name>
</gene>
<dbReference type="InterPro" id="IPR018369">
    <property type="entry name" value="Chaprnonin_Cpn10_CS"/>
</dbReference>
<dbReference type="InterPro" id="IPR037124">
    <property type="entry name" value="Chaperonin_GroES_sf"/>
</dbReference>
<dbReference type="SUPFAM" id="SSF50129">
    <property type="entry name" value="GroES-like"/>
    <property type="match status" value="1"/>
</dbReference>
<accession>A0AAE1QJ48</accession>
<dbReference type="EMBL" id="JAWZYT010000156">
    <property type="protein sequence ID" value="KAK4327353.1"/>
    <property type="molecule type" value="Genomic_DNA"/>
</dbReference>
<dbReference type="FunFam" id="2.30.33.40:FF:000002">
    <property type="entry name" value="10 kDa chaperonin, mitochondrial"/>
    <property type="match status" value="1"/>
</dbReference>
<evidence type="ECO:0000256" key="2">
    <source>
        <dbReference type="ARBA" id="ARBA00018842"/>
    </source>
</evidence>
<evidence type="ECO:0000256" key="5">
    <source>
        <dbReference type="ARBA" id="ARBA00031971"/>
    </source>
</evidence>
<evidence type="ECO:0000256" key="4">
    <source>
        <dbReference type="ARBA" id="ARBA00029976"/>
    </source>
</evidence>
<evidence type="ECO:0000256" key="6">
    <source>
        <dbReference type="RuleBase" id="RU003479"/>
    </source>
</evidence>
<dbReference type="PANTHER" id="PTHR10772">
    <property type="entry name" value="10 KDA HEAT SHOCK PROTEIN"/>
    <property type="match status" value="1"/>
</dbReference>
<dbReference type="PROSITE" id="PS00681">
    <property type="entry name" value="CHAPERONINS_CPN10"/>
    <property type="match status" value="1"/>
</dbReference>
<dbReference type="AlphaFoldDB" id="A0AAE1QJ48"/>
<dbReference type="Proteomes" id="UP001292094">
    <property type="component" value="Unassembled WGS sequence"/>
</dbReference>
<evidence type="ECO:0000313" key="8">
    <source>
        <dbReference type="Proteomes" id="UP001292094"/>
    </source>
</evidence>
<comment type="caution">
    <text evidence="7">The sequence shown here is derived from an EMBL/GenBank/DDBJ whole genome shotgun (WGS) entry which is preliminary data.</text>
</comment>
<organism evidence="7 8">
    <name type="scientific">Petrolisthes manimaculis</name>
    <dbReference type="NCBI Taxonomy" id="1843537"/>
    <lineage>
        <taxon>Eukaryota</taxon>
        <taxon>Metazoa</taxon>
        <taxon>Ecdysozoa</taxon>
        <taxon>Arthropoda</taxon>
        <taxon>Crustacea</taxon>
        <taxon>Multicrustacea</taxon>
        <taxon>Malacostraca</taxon>
        <taxon>Eumalacostraca</taxon>
        <taxon>Eucarida</taxon>
        <taxon>Decapoda</taxon>
        <taxon>Pleocyemata</taxon>
        <taxon>Anomura</taxon>
        <taxon>Galatheoidea</taxon>
        <taxon>Porcellanidae</taxon>
        <taxon>Petrolisthes</taxon>
    </lineage>
</organism>
<dbReference type="HAMAP" id="MF_00580">
    <property type="entry name" value="CH10"/>
    <property type="match status" value="1"/>
</dbReference>
<keyword evidence="3 6" id="KW-0143">Chaperone</keyword>
<dbReference type="CDD" id="cd00320">
    <property type="entry name" value="cpn10"/>
    <property type="match status" value="1"/>
</dbReference>
<dbReference type="GO" id="GO:0044183">
    <property type="term" value="F:protein folding chaperone"/>
    <property type="evidence" value="ECO:0007669"/>
    <property type="project" value="InterPro"/>
</dbReference>
<evidence type="ECO:0000313" key="7">
    <source>
        <dbReference type="EMBL" id="KAK4327353.1"/>
    </source>
</evidence>
<protein>
    <recommendedName>
        <fullName evidence="2">10 kDa heat shock protein, mitochondrial</fullName>
    </recommendedName>
    <alternativeName>
        <fullName evidence="4">10 kDa chaperonin</fullName>
    </alternativeName>
    <alternativeName>
        <fullName evidence="5">Chaperonin 10</fullName>
    </alternativeName>
</protein>
<dbReference type="InterPro" id="IPR011032">
    <property type="entry name" value="GroES-like_sf"/>
</dbReference>
<dbReference type="Gene3D" id="2.30.33.40">
    <property type="entry name" value="GroES chaperonin"/>
    <property type="match status" value="1"/>
</dbReference>
<dbReference type="Pfam" id="PF00166">
    <property type="entry name" value="Cpn10"/>
    <property type="match status" value="1"/>
</dbReference>
<dbReference type="GO" id="GO:0046872">
    <property type="term" value="F:metal ion binding"/>
    <property type="evidence" value="ECO:0007669"/>
    <property type="project" value="TreeGrafter"/>
</dbReference>
<dbReference type="GO" id="GO:0051087">
    <property type="term" value="F:protein-folding chaperone binding"/>
    <property type="evidence" value="ECO:0007669"/>
    <property type="project" value="TreeGrafter"/>
</dbReference>
<dbReference type="InterPro" id="IPR020818">
    <property type="entry name" value="Chaperonin_GroES"/>
</dbReference>
<dbReference type="PRINTS" id="PR00297">
    <property type="entry name" value="CHAPERONIN10"/>
</dbReference>
<keyword evidence="8" id="KW-1185">Reference proteome</keyword>
<dbReference type="GO" id="GO:0005524">
    <property type="term" value="F:ATP binding"/>
    <property type="evidence" value="ECO:0007669"/>
    <property type="project" value="InterPro"/>
</dbReference>
<proteinExistence type="inferred from homology"/>
<comment type="similarity">
    <text evidence="1 6">Belongs to the GroES chaperonin family.</text>
</comment>
<evidence type="ECO:0000256" key="1">
    <source>
        <dbReference type="ARBA" id="ARBA00006975"/>
    </source>
</evidence>
<evidence type="ECO:0000256" key="3">
    <source>
        <dbReference type="ARBA" id="ARBA00023186"/>
    </source>
</evidence>
<dbReference type="GO" id="GO:0051082">
    <property type="term" value="F:unfolded protein binding"/>
    <property type="evidence" value="ECO:0007669"/>
    <property type="project" value="TreeGrafter"/>
</dbReference>
<dbReference type="SMART" id="SM00883">
    <property type="entry name" value="Cpn10"/>
    <property type="match status" value="1"/>
</dbReference>
<name>A0AAE1QJ48_9EUCA</name>
<dbReference type="PANTHER" id="PTHR10772:SF0">
    <property type="entry name" value="10 KDA HEAT SHOCK PROTEIN, MITOCHONDRIAL"/>
    <property type="match status" value="1"/>
</dbReference>
<dbReference type="GO" id="GO:0005759">
    <property type="term" value="C:mitochondrial matrix"/>
    <property type="evidence" value="ECO:0007669"/>
    <property type="project" value="TreeGrafter"/>
</dbReference>
<reference evidence="7" key="1">
    <citation type="submission" date="2023-11" db="EMBL/GenBank/DDBJ databases">
        <title>Genome assemblies of two species of porcelain crab, Petrolisthes cinctipes and Petrolisthes manimaculis (Anomura: Porcellanidae).</title>
        <authorList>
            <person name="Angst P."/>
        </authorList>
    </citation>
    <scope>NUCLEOTIDE SEQUENCE</scope>
    <source>
        <strain evidence="7">PB745_02</strain>
        <tissue evidence="7">Gill</tissue>
    </source>
</reference>